<dbReference type="Gene3D" id="3.30.300.160">
    <property type="entry name" value="Type II secretion system, protein E, N-terminal domain"/>
    <property type="match status" value="1"/>
</dbReference>
<evidence type="ECO:0000313" key="3">
    <source>
        <dbReference type="Proteomes" id="UP000050416"/>
    </source>
</evidence>
<dbReference type="EMBL" id="LJZQ01000015">
    <property type="protein sequence ID" value="KPQ28408.1"/>
    <property type="molecule type" value="Genomic_DNA"/>
</dbReference>
<organism evidence="2 3">
    <name type="scientific">Marinobacter excellens HL-55</name>
    <dbReference type="NCBI Taxonomy" id="1305731"/>
    <lineage>
        <taxon>Bacteria</taxon>
        <taxon>Pseudomonadati</taxon>
        <taxon>Pseudomonadota</taxon>
        <taxon>Gammaproteobacteria</taxon>
        <taxon>Pseudomonadales</taxon>
        <taxon>Marinobacteraceae</taxon>
        <taxon>Marinobacter</taxon>
    </lineage>
</organism>
<evidence type="ECO:0000313" key="2">
    <source>
        <dbReference type="EMBL" id="KPQ28408.1"/>
    </source>
</evidence>
<feature type="domain" description="Type II secretion system protein GspE N-terminal" evidence="1">
    <location>
        <begin position="93"/>
        <end position="174"/>
    </location>
</feature>
<accession>A0A0P7Z8J0</accession>
<protein>
    <submittedName>
        <fullName evidence="2">GSPII_E N-terminal domain protein</fullName>
    </submittedName>
</protein>
<dbReference type="InterPro" id="IPR007831">
    <property type="entry name" value="T2SS_GspE_N"/>
</dbReference>
<dbReference type="AlphaFoldDB" id="A0A0P7Z8J0"/>
<proteinExistence type="predicted"/>
<gene>
    <name evidence="2" type="ORF">HLUCCX14_10565</name>
</gene>
<name>A0A0P7Z8J0_9GAMM</name>
<dbReference type="InterPro" id="IPR037257">
    <property type="entry name" value="T2SS_E_N_sf"/>
</dbReference>
<reference evidence="2 3" key="1">
    <citation type="submission" date="2015-09" db="EMBL/GenBank/DDBJ databases">
        <title>Identification and resolution of microdiversity through metagenomic sequencing of parallel consortia.</title>
        <authorList>
            <person name="Nelson W.C."/>
            <person name="Romine M.F."/>
            <person name="Lindemann S.R."/>
        </authorList>
    </citation>
    <scope>NUCLEOTIDE SEQUENCE [LARGE SCALE GENOMIC DNA]</scope>
    <source>
        <strain evidence="2">HL-55</strain>
    </source>
</reference>
<dbReference type="Proteomes" id="UP000050416">
    <property type="component" value="Unassembled WGS sequence"/>
</dbReference>
<dbReference type="PATRIC" id="fig|1305731.5.peg.563"/>
<sequence length="199" mass="22090">MPEPTQTMPPPPHRQTLTLRDLCSALVQSGEISQQDAEKVLTANLGAVSQNGQTAPRHPLELIAIAGITSRADGRTLDLDRLTHWLARWAGQDYYHIDPLKIDTPAIARVMSYAFAQRHGILAVEIGKDEVLIASTEPFKSEWESNLRQAIRKDIRRVVANPEAIRRYTVEFYQLVNSVNKAGGGVESELRAAAGPRFQ</sequence>
<dbReference type="SUPFAM" id="SSF160246">
    <property type="entry name" value="EspE N-terminal domain-like"/>
    <property type="match status" value="1"/>
</dbReference>
<dbReference type="Pfam" id="PF05157">
    <property type="entry name" value="MshEN"/>
    <property type="match status" value="1"/>
</dbReference>
<comment type="caution">
    <text evidence="2">The sequence shown here is derived from an EMBL/GenBank/DDBJ whole genome shotgun (WGS) entry which is preliminary data.</text>
</comment>
<evidence type="ECO:0000259" key="1">
    <source>
        <dbReference type="Pfam" id="PF05157"/>
    </source>
</evidence>
<dbReference type="STRING" id="1305731.GCA_000934705_00816"/>